<reference evidence="1 2" key="1">
    <citation type="submission" date="2024-05" db="EMBL/GenBank/DDBJ databases">
        <title>Genome sequencing and assembly of Indian major carp, Cirrhinus mrigala (Hamilton, 1822).</title>
        <authorList>
            <person name="Mohindra V."/>
            <person name="Chowdhury L.M."/>
            <person name="Lal K."/>
            <person name="Jena J.K."/>
        </authorList>
    </citation>
    <scope>NUCLEOTIDE SEQUENCE [LARGE SCALE GENOMIC DNA]</scope>
    <source>
        <strain evidence="1">CM1030</strain>
        <tissue evidence="1">Blood</tissue>
    </source>
</reference>
<gene>
    <name evidence="1" type="ORF">M9458_038879</name>
</gene>
<organism evidence="1 2">
    <name type="scientific">Cirrhinus mrigala</name>
    <name type="common">Mrigala</name>
    <dbReference type="NCBI Taxonomy" id="683832"/>
    <lineage>
        <taxon>Eukaryota</taxon>
        <taxon>Metazoa</taxon>
        <taxon>Chordata</taxon>
        <taxon>Craniata</taxon>
        <taxon>Vertebrata</taxon>
        <taxon>Euteleostomi</taxon>
        <taxon>Actinopterygii</taxon>
        <taxon>Neopterygii</taxon>
        <taxon>Teleostei</taxon>
        <taxon>Ostariophysi</taxon>
        <taxon>Cypriniformes</taxon>
        <taxon>Cyprinidae</taxon>
        <taxon>Labeoninae</taxon>
        <taxon>Labeonini</taxon>
        <taxon>Cirrhinus</taxon>
    </lineage>
</organism>
<proteinExistence type="predicted"/>
<keyword evidence="2" id="KW-1185">Reference proteome</keyword>
<accession>A0ABD0P0G7</accession>
<evidence type="ECO:0000313" key="2">
    <source>
        <dbReference type="Proteomes" id="UP001529510"/>
    </source>
</evidence>
<protein>
    <submittedName>
        <fullName evidence="1">Uncharacterized protein</fullName>
    </submittedName>
</protein>
<feature type="non-terminal residue" evidence="1">
    <location>
        <position position="1"/>
    </location>
</feature>
<feature type="non-terminal residue" evidence="1">
    <location>
        <position position="51"/>
    </location>
</feature>
<dbReference type="Proteomes" id="UP001529510">
    <property type="component" value="Unassembled WGS sequence"/>
</dbReference>
<dbReference type="AlphaFoldDB" id="A0ABD0P0G7"/>
<name>A0ABD0P0G7_CIRMR</name>
<evidence type="ECO:0000313" key="1">
    <source>
        <dbReference type="EMBL" id="KAL0167035.1"/>
    </source>
</evidence>
<sequence>EGGQLLSLNLPINVTGRPWQMQRGIRSQPTHPHENKSAALQKRVCAHTYAL</sequence>
<dbReference type="EMBL" id="JAMKFB020000019">
    <property type="protein sequence ID" value="KAL0167035.1"/>
    <property type="molecule type" value="Genomic_DNA"/>
</dbReference>
<comment type="caution">
    <text evidence="1">The sequence shown here is derived from an EMBL/GenBank/DDBJ whole genome shotgun (WGS) entry which is preliminary data.</text>
</comment>